<sequence>MSANECANCCNKFEVKKQKKGYNRYSLENIIPGTNTVAREAISSITGADFESHPTRQGYFLCPECWRTLTGVLKYRAYLSTFCDNTKPTSYIGLRAATEDTDWSVCKKQPCVTSTPVEPENQHVITEHNYIKREKNDEETPKSKGKLPLKMSSFPVGQKMNSKKWDPVVSAVKHRQYTRVYKQLFQATRGSKESLIRFIGMKIRKEVKDLKDTPLYSEATASNLSNFSWDTTIEKLAESAPLLHAALVNSIVDKNEDTLMTNRGVNLKFRLGTALSCLLYSRYPRRAKFIPAIYSAQLLKAGVKHELIRHLYHAGLCTSVRRSAAVLNKIGTDFDAAVKTFYKNGKVNVDEDETEDDDKSDDDEDEITDDGGDDDSDDDEINMENVDDENEEFDSGE</sequence>
<evidence type="ECO:0000313" key="3">
    <source>
        <dbReference type="Proteomes" id="UP001195483"/>
    </source>
</evidence>
<feature type="compositionally biased region" description="Acidic residues" evidence="1">
    <location>
        <begin position="350"/>
        <end position="397"/>
    </location>
</feature>
<feature type="region of interest" description="Disordered" evidence="1">
    <location>
        <begin position="348"/>
        <end position="397"/>
    </location>
</feature>
<dbReference type="AlphaFoldDB" id="A0AAE0TBC7"/>
<protein>
    <submittedName>
        <fullName evidence="2">Uncharacterized protein</fullName>
    </submittedName>
</protein>
<evidence type="ECO:0000313" key="2">
    <source>
        <dbReference type="EMBL" id="KAK3607224.1"/>
    </source>
</evidence>
<evidence type="ECO:0000256" key="1">
    <source>
        <dbReference type="SAM" id="MobiDB-lite"/>
    </source>
</evidence>
<reference evidence="2" key="1">
    <citation type="journal article" date="2021" name="Genome Biol. Evol.">
        <title>A High-Quality Reference Genome for a Parasitic Bivalve with Doubly Uniparental Inheritance (Bivalvia: Unionida).</title>
        <authorList>
            <person name="Smith C.H."/>
        </authorList>
    </citation>
    <scope>NUCLEOTIDE SEQUENCE</scope>
    <source>
        <strain evidence="2">CHS0354</strain>
    </source>
</reference>
<proteinExistence type="predicted"/>
<reference evidence="2" key="3">
    <citation type="submission" date="2023-05" db="EMBL/GenBank/DDBJ databases">
        <authorList>
            <person name="Smith C.H."/>
        </authorList>
    </citation>
    <scope>NUCLEOTIDE SEQUENCE</scope>
    <source>
        <strain evidence="2">CHS0354</strain>
        <tissue evidence="2">Mantle</tissue>
    </source>
</reference>
<name>A0AAE0TBC7_9BIVA</name>
<organism evidence="2 3">
    <name type="scientific">Potamilus streckersoni</name>
    <dbReference type="NCBI Taxonomy" id="2493646"/>
    <lineage>
        <taxon>Eukaryota</taxon>
        <taxon>Metazoa</taxon>
        <taxon>Spiralia</taxon>
        <taxon>Lophotrochozoa</taxon>
        <taxon>Mollusca</taxon>
        <taxon>Bivalvia</taxon>
        <taxon>Autobranchia</taxon>
        <taxon>Heteroconchia</taxon>
        <taxon>Palaeoheterodonta</taxon>
        <taxon>Unionida</taxon>
        <taxon>Unionoidea</taxon>
        <taxon>Unionidae</taxon>
        <taxon>Ambleminae</taxon>
        <taxon>Lampsilini</taxon>
        <taxon>Potamilus</taxon>
    </lineage>
</organism>
<dbReference type="EMBL" id="JAEAOA010001893">
    <property type="protein sequence ID" value="KAK3607224.1"/>
    <property type="molecule type" value="Genomic_DNA"/>
</dbReference>
<keyword evidence="3" id="KW-1185">Reference proteome</keyword>
<reference evidence="2" key="2">
    <citation type="journal article" date="2021" name="Genome Biol. Evol.">
        <title>Developing a high-quality reference genome for a parasitic bivalve with doubly uniparental inheritance (Bivalvia: Unionida).</title>
        <authorList>
            <person name="Smith C.H."/>
        </authorList>
    </citation>
    <scope>NUCLEOTIDE SEQUENCE</scope>
    <source>
        <strain evidence="2">CHS0354</strain>
        <tissue evidence="2">Mantle</tissue>
    </source>
</reference>
<accession>A0AAE0TBC7</accession>
<comment type="caution">
    <text evidence="2">The sequence shown here is derived from an EMBL/GenBank/DDBJ whole genome shotgun (WGS) entry which is preliminary data.</text>
</comment>
<dbReference type="Proteomes" id="UP001195483">
    <property type="component" value="Unassembled WGS sequence"/>
</dbReference>
<gene>
    <name evidence="2" type="ORF">CHS0354_031720</name>
</gene>